<name>A0A1G2MKP6_9BACT</name>
<dbReference type="SUPFAM" id="SSF109604">
    <property type="entry name" value="HD-domain/PDEase-like"/>
    <property type="match status" value="1"/>
</dbReference>
<protein>
    <recommendedName>
        <fullName evidence="1">HD/PDEase domain-containing protein</fullName>
    </recommendedName>
</protein>
<comment type="caution">
    <text evidence="2">The sequence shown here is derived from an EMBL/GenBank/DDBJ whole genome shotgun (WGS) entry which is preliminary data.</text>
</comment>
<organism evidence="2 3">
    <name type="scientific">Candidatus Taylorbacteria bacterium RIFCSPHIGHO2_02_FULL_43_32b</name>
    <dbReference type="NCBI Taxonomy" id="1802306"/>
    <lineage>
        <taxon>Bacteria</taxon>
        <taxon>Candidatus Tayloriibacteriota</taxon>
    </lineage>
</organism>
<evidence type="ECO:0000313" key="3">
    <source>
        <dbReference type="Proteomes" id="UP000177130"/>
    </source>
</evidence>
<reference evidence="2 3" key="1">
    <citation type="journal article" date="2016" name="Nat. Commun.">
        <title>Thousands of microbial genomes shed light on interconnected biogeochemical processes in an aquifer system.</title>
        <authorList>
            <person name="Anantharaman K."/>
            <person name="Brown C.T."/>
            <person name="Hug L.A."/>
            <person name="Sharon I."/>
            <person name="Castelle C.J."/>
            <person name="Probst A.J."/>
            <person name="Thomas B.C."/>
            <person name="Singh A."/>
            <person name="Wilkins M.J."/>
            <person name="Karaoz U."/>
            <person name="Brodie E.L."/>
            <person name="Williams K.H."/>
            <person name="Hubbard S.S."/>
            <person name="Banfield J.F."/>
        </authorList>
    </citation>
    <scope>NUCLEOTIDE SEQUENCE [LARGE SCALE GENOMIC DNA]</scope>
</reference>
<accession>A0A1G2MKP6</accession>
<dbReference type="Gene3D" id="1.10.3210.10">
    <property type="entry name" value="Hypothetical protein af1432"/>
    <property type="match status" value="1"/>
</dbReference>
<dbReference type="AlphaFoldDB" id="A0A1G2MKP6"/>
<dbReference type="Proteomes" id="UP000177130">
    <property type="component" value="Unassembled WGS sequence"/>
</dbReference>
<dbReference type="InterPro" id="IPR003607">
    <property type="entry name" value="HD/PDEase_dom"/>
</dbReference>
<evidence type="ECO:0000259" key="1">
    <source>
        <dbReference type="SMART" id="SM00471"/>
    </source>
</evidence>
<dbReference type="PANTHER" id="PTHR46246:SF1">
    <property type="entry name" value="GUANOSINE-3',5'-BIS(DIPHOSPHATE) 3'-PYROPHOSPHOHYDROLASE MESH1"/>
    <property type="match status" value="1"/>
</dbReference>
<dbReference type="GO" id="GO:0008893">
    <property type="term" value="F:guanosine-3',5'-bis(diphosphate) 3'-diphosphatase activity"/>
    <property type="evidence" value="ECO:0007669"/>
    <property type="project" value="TreeGrafter"/>
</dbReference>
<sequence length="264" mass="30099">MGLFKTKRSILRERFLNFFTTYIEISYPQANCRLTVIYLSAQIDRPSSSARTLSFFMTFTQKIQKAINVSARLHRAHVRIGLDLPYIVHPYSVAVLISEYSKDEDVICAGLLHDVLEDAENYTYDNLADDFGIRVAEIVRGVTEVRTHDDNGKILETWYERKQEYLKNLREAGQESLLVCAADTTHNLQSLLVTHVLIGNSVWGSFHASIEEKMNFYENVIDIVSHRLSSGIVTDLNNAYDALSHALNGDEFVQEKKENSPISF</sequence>
<dbReference type="Pfam" id="PF13328">
    <property type="entry name" value="HD_4"/>
    <property type="match status" value="1"/>
</dbReference>
<feature type="domain" description="HD/PDEase" evidence="1">
    <location>
        <begin position="82"/>
        <end position="197"/>
    </location>
</feature>
<dbReference type="STRING" id="1802306.A3C72_02415"/>
<dbReference type="EMBL" id="MHRK01000027">
    <property type="protein sequence ID" value="OHA23739.1"/>
    <property type="molecule type" value="Genomic_DNA"/>
</dbReference>
<gene>
    <name evidence="2" type="ORF">A3C72_02415</name>
</gene>
<evidence type="ECO:0000313" key="2">
    <source>
        <dbReference type="EMBL" id="OHA23739.1"/>
    </source>
</evidence>
<dbReference type="InterPro" id="IPR052194">
    <property type="entry name" value="MESH1"/>
</dbReference>
<dbReference type="SMART" id="SM00471">
    <property type="entry name" value="HDc"/>
    <property type="match status" value="1"/>
</dbReference>
<proteinExistence type="predicted"/>
<dbReference type="PANTHER" id="PTHR46246">
    <property type="entry name" value="GUANOSINE-3',5'-BIS(DIPHOSPHATE) 3'-PYROPHOSPHOHYDROLASE MESH1"/>
    <property type="match status" value="1"/>
</dbReference>